<gene>
    <name evidence="1" type="ORF">JHZ39_003278</name>
</gene>
<dbReference type="EMBL" id="AAYLMQ010000052">
    <property type="protein sequence ID" value="EGY2378853.1"/>
    <property type="molecule type" value="Genomic_DNA"/>
</dbReference>
<comment type="caution">
    <text evidence="1">The sequence shown here is derived from an EMBL/GenBank/DDBJ whole genome shotgun (WGS) entry which is preliminary data.</text>
</comment>
<organism evidence="1">
    <name type="scientific">Acinetobacter baumannii</name>
    <dbReference type="NCBI Taxonomy" id="470"/>
    <lineage>
        <taxon>Bacteria</taxon>
        <taxon>Pseudomonadati</taxon>
        <taxon>Pseudomonadota</taxon>
        <taxon>Gammaproteobacteria</taxon>
        <taxon>Moraxellales</taxon>
        <taxon>Moraxellaceae</taxon>
        <taxon>Acinetobacter</taxon>
        <taxon>Acinetobacter calcoaceticus/baumannii complex</taxon>
    </lineage>
</organism>
<reference evidence="1" key="1">
    <citation type="submission" date="2020-12" db="EMBL/GenBank/DDBJ databases">
        <authorList>
            <consortium name="Clinical and Environmental Microbiology Branch: Whole genome sequencing antimicrobial resistance pathogens in the healthcare setting"/>
        </authorList>
    </citation>
    <scope>NUCLEOTIDE SEQUENCE</scope>
    <source>
        <strain evidence="1">2018HL-00813</strain>
    </source>
</reference>
<accession>A0A7Z1WWH0</accession>
<sequence>MKKFIIFAVVGLLITLLVESIFDKVMKSDEDTKYIEKIISEDPELKKDYGEVGSYSVVSKGRFSGSPSVPAYNHYKIRIQTKNNSQVIFLNIFKDESGKLLKYEYSD</sequence>
<proteinExistence type="predicted"/>
<dbReference type="AlphaFoldDB" id="A0A7Z1WWH0"/>
<dbReference type="RefSeq" id="WP_114150057.1">
    <property type="nucleotide sequence ID" value="NZ_CAJHFX010000004.1"/>
</dbReference>
<evidence type="ECO:0000313" key="1">
    <source>
        <dbReference type="EMBL" id="EGY2378853.1"/>
    </source>
</evidence>
<protein>
    <submittedName>
        <fullName evidence="1">Uncharacterized protein</fullName>
    </submittedName>
</protein>
<name>A0A7Z1WWH0_ACIBA</name>